<dbReference type="PROSITE" id="PS51832">
    <property type="entry name" value="HD_GYP"/>
    <property type="match status" value="1"/>
</dbReference>
<gene>
    <name evidence="3" type="ORF">C6568_00380</name>
</gene>
<dbReference type="InterPro" id="IPR003607">
    <property type="entry name" value="HD/PDEase_dom"/>
</dbReference>
<dbReference type="AlphaFoldDB" id="A0A2R3Q886"/>
<dbReference type="PANTHER" id="PTHR43155">
    <property type="entry name" value="CYCLIC DI-GMP PHOSPHODIESTERASE PA4108-RELATED"/>
    <property type="match status" value="1"/>
</dbReference>
<evidence type="ECO:0000256" key="1">
    <source>
        <dbReference type="SAM" id="MobiDB-lite"/>
    </source>
</evidence>
<dbReference type="CDD" id="cd00077">
    <property type="entry name" value="HDc"/>
    <property type="match status" value="1"/>
</dbReference>
<proteinExistence type="predicted"/>
<dbReference type="SMART" id="SM00471">
    <property type="entry name" value="HDc"/>
    <property type="match status" value="1"/>
</dbReference>
<dbReference type="PANTHER" id="PTHR43155:SF2">
    <property type="entry name" value="CYCLIC DI-GMP PHOSPHODIESTERASE PA4108"/>
    <property type="match status" value="1"/>
</dbReference>
<dbReference type="EMBL" id="CP027667">
    <property type="protein sequence ID" value="AVO47884.1"/>
    <property type="molecule type" value="Genomic_DNA"/>
</dbReference>
<organism evidence="3 4">
    <name type="scientific">Melaminivora suipulveris</name>
    <dbReference type="NCBI Taxonomy" id="2109913"/>
    <lineage>
        <taxon>Bacteria</taxon>
        <taxon>Pseudomonadati</taxon>
        <taxon>Pseudomonadota</taxon>
        <taxon>Betaproteobacteria</taxon>
        <taxon>Burkholderiales</taxon>
        <taxon>Comamonadaceae</taxon>
        <taxon>Melaminivora</taxon>
    </lineage>
</organism>
<evidence type="ECO:0000313" key="3">
    <source>
        <dbReference type="EMBL" id="AVO47884.1"/>
    </source>
</evidence>
<feature type="domain" description="HD-GYP" evidence="2">
    <location>
        <begin position="137"/>
        <end position="332"/>
    </location>
</feature>
<feature type="compositionally biased region" description="Polar residues" evidence="1">
    <location>
        <begin position="80"/>
        <end position="99"/>
    </location>
</feature>
<dbReference type="SUPFAM" id="SSF109604">
    <property type="entry name" value="HD-domain/PDEase-like"/>
    <property type="match status" value="1"/>
</dbReference>
<dbReference type="KEGG" id="mela:C6568_00380"/>
<dbReference type="RefSeq" id="WP_106682367.1">
    <property type="nucleotide sequence ID" value="NZ_CP027667.1"/>
</dbReference>
<evidence type="ECO:0000259" key="2">
    <source>
        <dbReference type="PROSITE" id="PS51832"/>
    </source>
</evidence>
<name>A0A2R3Q886_9BURK</name>
<dbReference type="NCBIfam" id="TIGR00277">
    <property type="entry name" value="HDIG"/>
    <property type="match status" value="1"/>
</dbReference>
<dbReference type="Pfam" id="PF11871">
    <property type="entry name" value="DUF3391"/>
    <property type="match status" value="1"/>
</dbReference>
<accession>A0A2R3Q886</accession>
<protein>
    <submittedName>
        <fullName evidence="3">Phosphohydrolase</fullName>
    </submittedName>
</protein>
<sequence>MNSPIPIKVDELRLGMFIQLPLSWLQHPFPTSSFRITSGEQIGLLRSLGLSTLHYIPAKSVPEAQVTEGDSDPQPPQALQPKNESGTQADDTQARDTSSCHARYQHASLTYGQIMADASRQPLGARAVAQALVHECMAELEDRDSCAIRLLADCHVDGTAAHAVNVMVLALLLGRSLGLHEQRLAELGLAALLHDIGKSALPRHVAEPGAPLAGAELQRYRAHVGESVALGQRMELPSDVLIAIAQHHEAADGSGHPLQLLAEDLGQGGQIVALINAYDRLCNPLFGMPPLTPHEAVSELYAHRAARFDSGILAAFIRLMGVYPPGSLVQLLDGRYALVTRVHPAQPLRPMVKLPAAPGEAFTLDLAQEGAPAIRRSVRPSQVPPEILDQLQPGSRICYYFERVAAPPEKDGAP</sequence>
<keyword evidence="3" id="KW-0378">Hydrolase</keyword>
<keyword evidence="4" id="KW-1185">Reference proteome</keyword>
<feature type="region of interest" description="Disordered" evidence="1">
    <location>
        <begin position="63"/>
        <end position="99"/>
    </location>
</feature>
<dbReference type="Pfam" id="PF13487">
    <property type="entry name" value="HD_5"/>
    <property type="match status" value="1"/>
</dbReference>
<dbReference type="InterPro" id="IPR021812">
    <property type="entry name" value="DUF3391"/>
</dbReference>
<dbReference type="Gene3D" id="1.10.3210.10">
    <property type="entry name" value="Hypothetical protein af1432"/>
    <property type="match status" value="1"/>
</dbReference>
<evidence type="ECO:0000313" key="4">
    <source>
        <dbReference type="Proteomes" id="UP000237925"/>
    </source>
</evidence>
<dbReference type="Proteomes" id="UP000237925">
    <property type="component" value="Chromosome"/>
</dbReference>
<dbReference type="GO" id="GO:0008081">
    <property type="term" value="F:phosphoric diester hydrolase activity"/>
    <property type="evidence" value="ECO:0007669"/>
    <property type="project" value="UniProtKB-ARBA"/>
</dbReference>
<dbReference type="InterPro" id="IPR006675">
    <property type="entry name" value="HDIG_dom"/>
</dbReference>
<reference evidence="3 4" key="1">
    <citation type="submission" date="2018-03" db="EMBL/GenBank/DDBJ databases">
        <title>Genome sequencing of Melaminivora sp.</title>
        <authorList>
            <person name="Kim S.-J."/>
            <person name="Heo J."/>
            <person name="Ahn J.-H."/>
            <person name="Kwon S.-W."/>
        </authorList>
    </citation>
    <scope>NUCLEOTIDE SEQUENCE [LARGE SCALE GENOMIC DNA]</scope>
    <source>
        <strain evidence="3 4">SC2-9</strain>
    </source>
</reference>
<dbReference type="InterPro" id="IPR037522">
    <property type="entry name" value="HD_GYP_dom"/>
</dbReference>
<dbReference type="OrthoDB" id="9774747at2"/>